<comment type="function">
    <text evidence="1">Required for the efficient initiation of filament assembly.</text>
</comment>
<dbReference type="InterPro" id="IPR007809">
    <property type="entry name" value="FlgN-like"/>
</dbReference>
<reference evidence="5" key="1">
    <citation type="submission" date="2022-10" db="EMBL/GenBank/DDBJ databases">
        <title>Catenovulum adriacola sp. nov. isolated in the Harbour of Susak.</title>
        <authorList>
            <person name="Schoch T."/>
            <person name="Reich S.J."/>
            <person name="Stoeferle S."/>
            <person name="Flaiz M."/>
            <person name="Kazda M."/>
            <person name="Riedel C.U."/>
            <person name="Duerre P."/>
        </authorList>
    </citation>
    <scope>NUCLEOTIDE SEQUENCE</scope>
    <source>
        <strain evidence="5">TS8</strain>
    </source>
</reference>
<dbReference type="InterPro" id="IPR036679">
    <property type="entry name" value="FlgN-like_sf"/>
</dbReference>
<evidence type="ECO:0000256" key="2">
    <source>
        <dbReference type="ARBA" id="ARBA00007703"/>
    </source>
</evidence>
<dbReference type="Gene3D" id="1.20.58.300">
    <property type="entry name" value="FlgN-like"/>
    <property type="match status" value="1"/>
</dbReference>
<keyword evidence="3" id="KW-1005">Bacterial flagellum biogenesis</keyword>
<evidence type="ECO:0000313" key="5">
    <source>
        <dbReference type="EMBL" id="WAJ69433.1"/>
    </source>
</evidence>
<comment type="similarity">
    <text evidence="2">Belongs to the FlgN family.</text>
</comment>
<organism evidence="5 6">
    <name type="scientific">Catenovulum adriaticum</name>
    <dbReference type="NCBI Taxonomy" id="2984846"/>
    <lineage>
        <taxon>Bacteria</taxon>
        <taxon>Pseudomonadati</taxon>
        <taxon>Pseudomonadota</taxon>
        <taxon>Gammaproteobacteria</taxon>
        <taxon>Alteromonadales</taxon>
        <taxon>Alteromonadaceae</taxon>
        <taxon>Catenovulum</taxon>
    </lineage>
</organism>
<dbReference type="Pfam" id="PF05130">
    <property type="entry name" value="FlgN"/>
    <property type="match status" value="1"/>
</dbReference>
<accession>A0ABY7AIK3</accession>
<name>A0ABY7AIK3_9ALTE</name>
<evidence type="ECO:0000256" key="1">
    <source>
        <dbReference type="ARBA" id="ARBA00002397"/>
    </source>
</evidence>
<feature type="coiled-coil region" evidence="4">
    <location>
        <begin position="44"/>
        <end position="71"/>
    </location>
</feature>
<dbReference type="SUPFAM" id="SSF140566">
    <property type="entry name" value="FlgN-like"/>
    <property type="match status" value="1"/>
</dbReference>
<dbReference type="EMBL" id="CP109965">
    <property type="protein sequence ID" value="WAJ69433.1"/>
    <property type="molecule type" value="Genomic_DNA"/>
</dbReference>
<evidence type="ECO:0000256" key="4">
    <source>
        <dbReference type="SAM" id="Coils"/>
    </source>
</evidence>
<keyword evidence="5" id="KW-0282">Flagellum</keyword>
<sequence>MSQHEALLAKQQSQLEGFTQLLNDELVAYKQRKSDEVYNIAVNKNELLTQIQQTDQQISQLENLSELKKDEHFNQAVAKLDELLADIKTQSAINERVIRTSLNNVLRLKQSILALKNSDAMTYDKQGQAQTQTLGKGIKA</sequence>
<keyword evidence="6" id="KW-1185">Reference proteome</keyword>
<keyword evidence="5" id="KW-0969">Cilium</keyword>
<dbReference type="RefSeq" id="WP_268073655.1">
    <property type="nucleotide sequence ID" value="NZ_CP109965.1"/>
</dbReference>
<protein>
    <submittedName>
        <fullName evidence="5">Flagellar export chaperone FlgN</fullName>
    </submittedName>
</protein>
<keyword evidence="5" id="KW-0966">Cell projection</keyword>
<proteinExistence type="inferred from homology"/>
<dbReference type="Proteomes" id="UP001163726">
    <property type="component" value="Chromosome"/>
</dbReference>
<gene>
    <name evidence="5" type="primary">flgN</name>
    <name evidence="5" type="ORF">OLW01_09620</name>
</gene>
<evidence type="ECO:0000313" key="6">
    <source>
        <dbReference type="Proteomes" id="UP001163726"/>
    </source>
</evidence>
<evidence type="ECO:0000256" key="3">
    <source>
        <dbReference type="ARBA" id="ARBA00022795"/>
    </source>
</evidence>
<keyword evidence="4" id="KW-0175">Coiled coil</keyword>